<dbReference type="STRING" id="554343.AS194_03955"/>
<gene>
    <name evidence="1" type="ORF">AS194_03955</name>
</gene>
<proteinExistence type="predicted"/>
<organism evidence="1 2">
    <name type="scientific">Psychrobacter piscatorii</name>
    <dbReference type="NCBI Taxonomy" id="554343"/>
    <lineage>
        <taxon>Bacteria</taxon>
        <taxon>Pseudomonadati</taxon>
        <taxon>Pseudomonadota</taxon>
        <taxon>Gammaproteobacteria</taxon>
        <taxon>Moraxellales</taxon>
        <taxon>Moraxellaceae</taxon>
        <taxon>Psychrobacter</taxon>
    </lineage>
</organism>
<accession>A0A0T6DUL5</accession>
<evidence type="ECO:0000313" key="2">
    <source>
        <dbReference type="Proteomes" id="UP000051202"/>
    </source>
</evidence>
<comment type="caution">
    <text evidence="1">The sequence shown here is derived from an EMBL/GenBank/DDBJ whole genome shotgun (WGS) entry which is preliminary data.</text>
</comment>
<dbReference type="EMBL" id="LNDJ01000013">
    <property type="protein sequence ID" value="KRU23531.1"/>
    <property type="molecule type" value="Genomic_DNA"/>
</dbReference>
<dbReference type="Proteomes" id="UP000051202">
    <property type="component" value="Unassembled WGS sequence"/>
</dbReference>
<name>A0A0T6DUL5_9GAMM</name>
<protein>
    <submittedName>
        <fullName evidence="1">Uncharacterized protein</fullName>
    </submittedName>
</protein>
<sequence length="134" mass="15147">MREEYLRAAAEAYASLNDIESDCYHYLNDGFDSTIQARLTDTYSTKLLDKAAPKKYINKIVCTALAECQYPINETIGYAWNDSERAAFSSIPKQTWSRHQMSDYINFILNDIAQNAAAARAKIQLQVVGYSEAT</sequence>
<dbReference type="AlphaFoldDB" id="A0A0T6DUL5"/>
<dbReference type="RefSeq" id="WP_058023690.1">
    <property type="nucleotide sequence ID" value="NZ_LNDJ01000013.1"/>
</dbReference>
<evidence type="ECO:0000313" key="1">
    <source>
        <dbReference type="EMBL" id="KRU23531.1"/>
    </source>
</evidence>
<keyword evidence="2" id="KW-1185">Reference proteome</keyword>
<reference evidence="1 2" key="1">
    <citation type="submission" date="2015-11" db="EMBL/GenBank/DDBJ databases">
        <title>Permanent draft genome of Psychrobacter piscatorii LQ58.</title>
        <authorList>
            <person name="Zhou M."/>
            <person name="Dong B."/>
            <person name="Liu Q."/>
        </authorList>
    </citation>
    <scope>NUCLEOTIDE SEQUENCE [LARGE SCALE GENOMIC DNA]</scope>
    <source>
        <strain evidence="1 2">LQ58</strain>
    </source>
</reference>